<reference evidence="4" key="1">
    <citation type="submission" date="2022-02" db="EMBL/GenBank/DDBJ databases">
        <authorList>
            <person name="Leng L."/>
        </authorList>
    </citation>
    <scope>NUCLEOTIDE SEQUENCE</scope>
    <source>
        <strain evidence="4">JI</strain>
    </source>
</reference>
<dbReference type="SMART" id="SM00028">
    <property type="entry name" value="TPR"/>
    <property type="match status" value="6"/>
</dbReference>
<dbReference type="InterPro" id="IPR051685">
    <property type="entry name" value="Ycf3/AcsC/BcsC/TPR_MFPF"/>
</dbReference>
<name>A0A9X4JV55_9FIRM</name>
<keyword evidence="1" id="KW-0677">Repeat</keyword>
<dbReference type="InterPro" id="IPR011990">
    <property type="entry name" value="TPR-like_helical_dom_sf"/>
</dbReference>
<keyword evidence="2 3" id="KW-0802">TPR repeat</keyword>
<evidence type="ECO:0000256" key="2">
    <source>
        <dbReference type="ARBA" id="ARBA00022803"/>
    </source>
</evidence>
<feature type="repeat" description="TPR" evidence="3">
    <location>
        <begin position="114"/>
        <end position="147"/>
    </location>
</feature>
<dbReference type="InterPro" id="IPR019734">
    <property type="entry name" value="TPR_rpt"/>
</dbReference>
<dbReference type="InterPro" id="IPR013105">
    <property type="entry name" value="TPR_2"/>
</dbReference>
<evidence type="ECO:0000313" key="4">
    <source>
        <dbReference type="EMBL" id="MDF9406913.1"/>
    </source>
</evidence>
<dbReference type="EMBL" id="JAKOAV010000001">
    <property type="protein sequence ID" value="MDF9406913.1"/>
    <property type="molecule type" value="Genomic_DNA"/>
</dbReference>
<evidence type="ECO:0000313" key="5">
    <source>
        <dbReference type="Proteomes" id="UP001154312"/>
    </source>
</evidence>
<proteinExistence type="predicted"/>
<dbReference type="AlphaFoldDB" id="A0A9X4JV55"/>
<organism evidence="4 5">
    <name type="scientific">Pelotomaculum isophthalicicum JI</name>
    <dbReference type="NCBI Taxonomy" id="947010"/>
    <lineage>
        <taxon>Bacteria</taxon>
        <taxon>Bacillati</taxon>
        <taxon>Bacillota</taxon>
        <taxon>Clostridia</taxon>
        <taxon>Eubacteriales</taxon>
        <taxon>Desulfotomaculaceae</taxon>
        <taxon>Pelotomaculum</taxon>
    </lineage>
</organism>
<dbReference type="Pfam" id="PF12895">
    <property type="entry name" value="ANAPC3"/>
    <property type="match status" value="1"/>
</dbReference>
<comment type="caution">
    <text evidence="4">The sequence shown here is derived from an EMBL/GenBank/DDBJ whole genome shotgun (WGS) entry which is preliminary data.</text>
</comment>
<gene>
    <name evidence="4" type="ORF">L7E55_00820</name>
</gene>
<dbReference type="PANTHER" id="PTHR44943">
    <property type="entry name" value="CELLULOSE SYNTHASE OPERON PROTEIN C"/>
    <property type="match status" value="1"/>
</dbReference>
<dbReference type="Gene3D" id="1.25.40.10">
    <property type="entry name" value="Tetratricopeptide repeat domain"/>
    <property type="match status" value="4"/>
</dbReference>
<dbReference type="SUPFAM" id="SSF48452">
    <property type="entry name" value="TPR-like"/>
    <property type="match status" value="2"/>
</dbReference>
<sequence length="335" mass="38125">MSDAIRLYYRGEIFESEKILKSIIKEDPENINALVRYATVLEELGKDEKAGEIYLRLAALYQKETCYEECLGVLEKASSKLPQAELAPLKGTCLYRLGRYEDALSCFTASTKTIQNLFYTGKIYFALNQYDNALKIFREIMSLANNNNDTFQAFYWVGKSLYASGNFSEAISCFESYLSIYQGETHVFLDLAICYLNSDRLAEAENNILKYKELDGNINLANLYLGIVNYRKGNHKQAVEYLGETSLSEQSLHWRGLAYYELGMYEDALACFSEATKIVSKPLYFKMMGSSHLKLGNYFEAKICFERALNDDPSDEELGKLIAITGHYLAKGELI</sequence>
<dbReference type="Proteomes" id="UP001154312">
    <property type="component" value="Unassembled WGS sequence"/>
</dbReference>
<feature type="repeat" description="TPR" evidence="3">
    <location>
        <begin position="282"/>
        <end position="315"/>
    </location>
</feature>
<dbReference type="PANTHER" id="PTHR44943:SF8">
    <property type="entry name" value="TPR REPEAT-CONTAINING PROTEIN MJ0263"/>
    <property type="match status" value="1"/>
</dbReference>
<dbReference type="RefSeq" id="WP_277442161.1">
    <property type="nucleotide sequence ID" value="NZ_JAKOAV010000001.1"/>
</dbReference>
<dbReference type="PROSITE" id="PS50005">
    <property type="entry name" value="TPR"/>
    <property type="match status" value="2"/>
</dbReference>
<dbReference type="Pfam" id="PF13181">
    <property type="entry name" value="TPR_8"/>
    <property type="match status" value="1"/>
</dbReference>
<evidence type="ECO:0000256" key="1">
    <source>
        <dbReference type="ARBA" id="ARBA00022737"/>
    </source>
</evidence>
<accession>A0A9X4JV55</accession>
<evidence type="ECO:0000256" key="3">
    <source>
        <dbReference type="PROSITE-ProRule" id="PRU00339"/>
    </source>
</evidence>
<protein>
    <submittedName>
        <fullName evidence="4">Tetratricopeptide repeat protein</fullName>
    </submittedName>
</protein>
<dbReference type="Pfam" id="PF07719">
    <property type="entry name" value="TPR_2"/>
    <property type="match status" value="1"/>
</dbReference>
<keyword evidence="5" id="KW-1185">Reference proteome</keyword>